<evidence type="ECO:0000256" key="1">
    <source>
        <dbReference type="SAM" id="Phobius"/>
    </source>
</evidence>
<organism evidence="2">
    <name type="scientific">Balaenoptera musculus</name>
    <name type="common">Blue whale</name>
    <dbReference type="NCBI Taxonomy" id="9771"/>
    <lineage>
        <taxon>Eukaryota</taxon>
        <taxon>Metazoa</taxon>
        <taxon>Chordata</taxon>
        <taxon>Craniata</taxon>
        <taxon>Vertebrata</taxon>
        <taxon>Euteleostomi</taxon>
        <taxon>Mammalia</taxon>
        <taxon>Eutheria</taxon>
        <taxon>Laurasiatheria</taxon>
        <taxon>Artiodactyla</taxon>
        <taxon>Whippomorpha</taxon>
        <taxon>Cetacea</taxon>
        <taxon>Mysticeti</taxon>
        <taxon>Balaenopteridae</taxon>
        <taxon>Balaenoptera</taxon>
    </lineage>
</organism>
<dbReference type="Ensembl" id="ENSBMST00010020185.1">
    <property type="protein sequence ID" value="ENSBMSP00010018276.1"/>
    <property type="gene ID" value="ENSBMSG00010013249.1"/>
</dbReference>
<feature type="transmembrane region" description="Helical" evidence="1">
    <location>
        <begin position="79"/>
        <end position="96"/>
    </location>
</feature>
<dbReference type="AlphaFoldDB" id="A0A8C0DF58"/>
<keyword evidence="1" id="KW-0812">Transmembrane</keyword>
<proteinExistence type="predicted"/>
<feature type="transmembrane region" description="Helical" evidence="1">
    <location>
        <begin position="19"/>
        <end position="37"/>
    </location>
</feature>
<protein>
    <submittedName>
        <fullName evidence="2">Uncharacterized protein</fullName>
    </submittedName>
</protein>
<feature type="transmembrane region" description="Helical" evidence="1">
    <location>
        <begin position="43"/>
        <end position="67"/>
    </location>
</feature>
<keyword evidence="1" id="KW-1133">Transmembrane helix</keyword>
<keyword evidence="1" id="KW-0472">Membrane</keyword>
<reference evidence="2" key="1">
    <citation type="submission" date="2023-09" db="UniProtKB">
        <authorList>
            <consortium name="Ensembl"/>
        </authorList>
    </citation>
    <scope>IDENTIFICATION</scope>
</reference>
<dbReference type="GeneTree" id="ENSGT01150000287120"/>
<accession>A0A8C0DF58</accession>
<evidence type="ECO:0000313" key="2">
    <source>
        <dbReference type="Ensembl" id="ENSBMSP00010018276.1"/>
    </source>
</evidence>
<dbReference type="OMA" id="LECCMSC"/>
<sequence>MCLLAICGSSLEKCLFRSYAQFLIGLLECCMSCLYIMEFNPLSFTSFANIFSHSIGCLFILFMVSFALQKILSLIRSHLFIFTALDGMVILTKLILPMQEHGISFHLFVCSSISFIGIL</sequence>
<name>A0A8C0DF58_BALMU</name>